<reference evidence="13" key="4">
    <citation type="submission" date="2017-01" db="EMBL/GenBank/DDBJ databases">
        <authorList>
            <person name="Mah S.A."/>
            <person name="Swanson W.J."/>
            <person name="Moy G.W."/>
            <person name="Vacquier V.D."/>
        </authorList>
    </citation>
    <scope>NUCLEOTIDE SEQUENCE [LARGE SCALE GENOMIC DNA]</scope>
    <source>
        <strain evidence="13">129</strain>
    </source>
</reference>
<comment type="similarity">
    <text evidence="2">Belongs to the class IV-like SAM-binding methyltransferase superfamily. RNA methyltransferase TrmH family.</text>
</comment>
<keyword evidence="8" id="KW-0496">Mitochondrion</keyword>
<keyword evidence="10" id="KW-0175">Coiled coil</keyword>
<evidence type="ECO:0000256" key="6">
    <source>
        <dbReference type="ARBA" id="ARBA00022691"/>
    </source>
</evidence>
<reference evidence="14" key="1">
    <citation type="journal article" date="2014" name="Microb. Cell Fact.">
        <title>Exploiting Issatchenkia orientalis SD108 for succinic acid production.</title>
        <authorList>
            <person name="Xiao H."/>
            <person name="Shao Z."/>
            <person name="Jiang Y."/>
            <person name="Dole S."/>
            <person name="Zhao H."/>
        </authorList>
    </citation>
    <scope>NUCLEOTIDE SEQUENCE [LARGE SCALE GENOMIC DNA]</scope>
    <source>
        <strain evidence="14">SD108</strain>
    </source>
</reference>
<dbReference type="InterPro" id="IPR029028">
    <property type="entry name" value="Alpha/beta_knot_MTases"/>
</dbReference>
<evidence type="ECO:0000313" key="14">
    <source>
        <dbReference type="Proteomes" id="UP000029867"/>
    </source>
</evidence>
<dbReference type="PANTHER" id="PTHR46103">
    <property type="entry name" value="RRNA METHYLTRANSFERASE 1, MITOCHONDRIAL"/>
    <property type="match status" value="1"/>
</dbReference>
<evidence type="ECO:0000259" key="11">
    <source>
        <dbReference type="SMART" id="SM00967"/>
    </source>
</evidence>
<evidence type="ECO:0000256" key="9">
    <source>
        <dbReference type="ARBA" id="ARBA00034881"/>
    </source>
</evidence>
<dbReference type="Pfam" id="PF08032">
    <property type="entry name" value="SpoU_sub_bind"/>
    <property type="match status" value="1"/>
</dbReference>
<keyword evidence="3" id="KW-0698">rRNA processing</keyword>
<dbReference type="GO" id="GO:0005739">
    <property type="term" value="C:mitochondrion"/>
    <property type="evidence" value="ECO:0007669"/>
    <property type="project" value="UniProtKB-SubCell"/>
</dbReference>
<dbReference type="SUPFAM" id="SSF55315">
    <property type="entry name" value="L30e-like"/>
    <property type="match status" value="1"/>
</dbReference>
<accession>A0A099NVV9</accession>
<evidence type="ECO:0000256" key="7">
    <source>
        <dbReference type="ARBA" id="ARBA00022946"/>
    </source>
</evidence>
<evidence type="ECO:0000256" key="3">
    <source>
        <dbReference type="ARBA" id="ARBA00022552"/>
    </source>
</evidence>
<reference evidence="15" key="3">
    <citation type="journal article" date="2017" name="Genome Announc.">
        <title>Genome sequences of Cyberlindnera fabianii 65, Pichia kudriavzevii 129, and Saccharomyces cerevisiae 131 isolated from fermented masau fruits in Zimbabwe.</title>
        <authorList>
            <person name="van Rijswijck I.M.H."/>
            <person name="Derks M.F.L."/>
            <person name="Abee T."/>
            <person name="de Ridder D."/>
            <person name="Smid E.J."/>
        </authorList>
    </citation>
    <scope>NUCLEOTIDE SEQUENCE [LARGE SCALE GENOMIC DNA]</scope>
    <source>
        <strain evidence="15">129</strain>
    </source>
</reference>
<organism evidence="12 14">
    <name type="scientific">Pichia kudriavzevii</name>
    <name type="common">Yeast</name>
    <name type="synonym">Issatchenkia orientalis</name>
    <dbReference type="NCBI Taxonomy" id="4909"/>
    <lineage>
        <taxon>Eukaryota</taxon>
        <taxon>Fungi</taxon>
        <taxon>Dikarya</taxon>
        <taxon>Ascomycota</taxon>
        <taxon>Saccharomycotina</taxon>
        <taxon>Pichiomycetes</taxon>
        <taxon>Pichiales</taxon>
        <taxon>Pichiaceae</taxon>
        <taxon>Pichia</taxon>
    </lineage>
</organism>
<dbReference type="GO" id="GO:0008989">
    <property type="term" value="F:rRNA (guanine-N1-)-methyltransferase activity"/>
    <property type="evidence" value="ECO:0007669"/>
    <property type="project" value="EnsemblFungi"/>
</dbReference>
<dbReference type="VEuPathDB" id="FungiDB:C5L36_0D00320"/>
<dbReference type="Proteomes" id="UP000189274">
    <property type="component" value="Unassembled WGS sequence"/>
</dbReference>
<dbReference type="SUPFAM" id="SSF75217">
    <property type="entry name" value="alpha/beta knot"/>
    <property type="match status" value="1"/>
</dbReference>
<dbReference type="GO" id="GO:0003723">
    <property type="term" value="F:RNA binding"/>
    <property type="evidence" value="ECO:0007669"/>
    <property type="project" value="InterPro"/>
</dbReference>
<evidence type="ECO:0000313" key="15">
    <source>
        <dbReference type="Proteomes" id="UP000189274"/>
    </source>
</evidence>
<evidence type="ECO:0000256" key="2">
    <source>
        <dbReference type="ARBA" id="ARBA00007228"/>
    </source>
</evidence>
<sequence length="384" mass="43416">MSTGPKAPFSTPHVKDRSAVSFEKNMPQFVKKKAWEKTGEDKESYFKRKHAHHHVLQAPHRELTELKYKSFEEKNKRERQEIIRQREEYRQSKLKFRELKANPSVDYIFGTNSVLAALQGKKREKFGKLYIYNPKETNKVNELLSLAKELHIPITETSKQDLNQLTDNAVHNGVVLESRPLDIPNVKSMTSNFTESSFEVVSGDDLLQLNEKVGYHTNAYGKRYPFGLYLDEISDPHNVGAVLRSAYFLGVDFILFSERNCASLSPVVAKASSGALEFIDMFKVDKPLHFFDESKKHGWKFVSTVAPTDSRNKNKHVNPEAVSDLLQESPVILVVGSEGTGIRTNLINKSDFMVAISNGREMNACVDSLNVSVATALLISKILP</sequence>
<evidence type="ECO:0000313" key="13">
    <source>
        <dbReference type="EMBL" id="ONH71336.1"/>
    </source>
</evidence>
<dbReference type="EMBL" id="JQFK01000049">
    <property type="protein sequence ID" value="KGK36903.1"/>
    <property type="molecule type" value="Genomic_DNA"/>
</dbReference>
<keyword evidence="5 13" id="KW-0808">Transferase</keyword>
<protein>
    <recommendedName>
        <fullName evidence="9">rRNA methyltransferase 1, mitochondrial</fullName>
    </recommendedName>
</protein>
<dbReference type="InterPro" id="IPR029064">
    <property type="entry name" value="Ribosomal_eL30-like_sf"/>
</dbReference>
<comment type="caution">
    <text evidence="12">The sequence shown here is derived from an EMBL/GenBank/DDBJ whole genome shotgun (WGS) entry which is preliminary data.</text>
</comment>
<dbReference type="eggNOG" id="KOG0838">
    <property type="taxonomic scope" value="Eukaryota"/>
</dbReference>
<evidence type="ECO:0000256" key="8">
    <source>
        <dbReference type="ARBA" id="ARBA00023128"/>
    </source>
</evidence>
<name>A0A099NVV9_PICKU</name>
<dbReference type="Pfam" id="PF00588">
    <property type="entry name" value="SpoU_methylase"/>
    <property type="match status" value="1"/>
</dbReference>
<dbReference type="Gene3D" id="3.30.1330.30">
    <property type="match status" value="1"/>
</dbReference>
<dbReference type="InterPro" id="IPR047261">
    <property type="entry name" value="MRM1_MeTrfase_dom"/>
</dbReference>
<dbReference type="InterPro" id="IPR001537">
    <property type="entry name" value="SpoU_MeTrfase"/>
</dbReference>
<keyword evidence="6" id="KW-0949">S-adenosyl-L-methionine</keyword>
<keyword evidence="7" id="KW-0809">Transit peptide</keyword>
<dbReference type="InterPro" id="IPR004441">
    <property type="entry name" value="rRNA_MeTrfase_TrmH"/>
</dbReference>
<proteinExistence type="inferred from homology"/>
<dbReference type="HOGENOM" id="CLU_021322_5_1_1"/>
<dbReference type="InterPro" id="IPR029026">
    <property type="entry name" value="tRNA_m1G_MTases_N"/>
</dbReference>
<dbReference type="Gene3D" id="3.40.1280.10">
    <property type="match status" value="1"/>
</dbReference>
<dbReference type="NCBIfam" id="TIGR00186">
    <property type="entry name" value="rRNA_methyl_3"/>
    <property type="match status" value="1"/>
</dbReference>
<comment type="subcellular location">
    <subcellularLocation>
        <location evidence="1">Mitochondrion</location>
    </subcellularLocation>
</comment>
<dbReference type="PANTHER" id="PTHR46103:SF1">
    <property type="entry name" value="RRNA METHYLTRANSFERASE 1, MITOCHONDRIAL"/>
    <property type="match status" value="1"/>
</dbReference>
<dbReference type="Proteomes" id="UP000029867">
    <property type="component" value="Unassembled WGS sequence"/>
</dbReference>
<feature type="domain" description="RNA 2-O ribose methyltransferase substrate binding" evidence="11">
    <location>
        <begin position="107"/>
        <end position="184"/>
    </location>
</feature>
<evidence type="ECO:0000256" key="5">
    <source>
        <dbReference type="ARBA" id="ARBA00022679"/>
    </source>
</evidence>
<dbReference type="AlphaFoldDB" id="A0A099NVV9"/>
<evidence type="ECO:0000256" key="1">
    <source>
        <dbReference type="ARBA" id="ARBA00004173"/>
    </source>
</evidence>
<dbReference type="CDD" id="cd18105">
    <property type="entry name" value="SpoU-like_MRM1"/>
    <property type="match status" value="1"/>
</dbReference>
<evidence type="ECO:0000313" key="12">
    <source>
        <dbReference type="EMBL" id="KGK36903.1"/>
    </source>
</evidence>
<reference evidence="12" key="2">
    <citation type="submission" date="2014-08" db="EMBL/GenBank/DDBJ databases">
        <title>Exploiting Issatchenkia orientalis SD108 for Succinic Acid Production.</title>
        <authorList>
            <person name="Xiao H."/>
            <person name="Shao Z."/>
            <person name="Jiang Y."/>
            <person name="Dole S."/>
            <person name="Zhao H."/>
        </authorList>
    </citation>
    <scope>NUCLEOTIDE SEQUENCE [LARGE SCALE GENOMIC DNA]</scope>
    <source>
        <strain evidence="12">SD108</strain>
    </source>
</reference>
<dbReference type="InterPro" id="IPR047182">
    <property type="entry name" value="MRM1"/>
</dbReference>
<gene>
    <name evidence="13" type="ORF">BOH78_4595</name>
    <name evidence="12" type="ORF">JL09_g3926</name>
</gene>
<evidence type="ECO:0000256" key="10">
    <source>
        <dbReference type="SAM" id="Coils"/>
    </source>
</evidence>
<evidence type="ECO:0000256" key="4">
    <source>
        <dbReference type="ARBA" id="ARBA00022603"/>
    </source>
</evidence>
<feature type="coiled-coil region" evidence="10">
    <location>
        <begin position="61"/>
        <end position="102"/>
    </location>
</feature>
<keyword evidence="4 13" id="KW-0489">Methyltransferase</keyword>
<dbReference type="EMBL" id="MQVM01000037">
    <property type="protein sequence ID" value="ONH71336.1"/>
    <property type="molecule type" value="Genomic_DNA"/>
</dbReference>
<dbReference type="InterPro" id="IPR013123">
    <property type="entry name" value="SpoU_subst-bd"/>
</dbReference>
<dbReference type="SMART" id="SM00967">
    <property type="entry name" value="SpoU_sub_bind"/>
    <property type="match status" value="1"/>
</dbReference>